<protein>
    <submittedName>
        <fullName evidence="12">Protein goliath-like</fullName>
    </submittedName>
</protein>
<feature type="compositionally biased region" description="Polar residues" evidence="9">
    <location>
        <begin position="1357"/>
        <end position="1366"/>
    </location>
</feature>
<feature type="region of interest" description="Disordered" evidence="9">
    <location>
        <begin position="716"/>
        <end position="750"/>
    </location>
</feature>
<feature type="compositionally biased region" description="Polar residues" evidence="9">
    <location>
        <begin position="1129"/>
        <end position="1146"/>
    </location>
</feature>
<evidence type="ECO:0000256" key="9">
    <source>
        <dbReference type="SAM" id="MobiDB-lite"/>
    </source>
</evidence>
<keyword evidence="2 10" id="KW-0812">Transmembrane</keyword>
<dbReference type="SMART" id="SM00184">
    <property type="entry name" value="RING"/>
    <property type="match status" value="1"/>
</dbReference>
<keyword evidence="3" id="KW-0479">Metal-binding</keyword>
<feature type="compositionally biased region" description="Polar residues" evidence="9">
    <location>
        <begin position="565"/>
        <end position="580"/>
    </location>
</feature>
<feature type="compositionally biased region" description="Low complexity" evidence="9">
    <location>
        <begin position="581"/>
        <end position="600"/>
    </location>
</feature>
<feature type="region of interest" description="Disordered" evidence="9">
    <location>
        <begin position="1303"/>
        <end position="1366"/>
    </location>
</feature>
<comment type="subcellular location">
    <subcellularLocation>
        <location evidence="1">Membrane</location>
    </subcellularLocation>
</comment>
<dbReference type="GO" id="GO:0008270">
    <property type="term" value="F:zinc ion binding"/>
    <property type="evidence" value="ECO:0007669"/>
    <property type="project" value="UniProtKB-KW"/>
</dbReference>
<dbReference type="CDD" id="cd16668">
    <property type="entry name" value="RING-H2_RNF130-like"/>
    <property type="match status" value="1"/>
</dbReference>
<feature type="compositionally biased region" description="Low complexity" evidence="9">
    <location>
        <begin position="1109"/>
        <end position="1128"/>
    </location>
</feature>
<feature type="compositionally biased region" description="Basic and acidic residues" evidence="9">
    <location>
        <begin position="893"/>
        <end position="907"/>
    </location>
</feature>
<dbReference type="SUPFAM" id="SSF57850">
    <property type="entry name" value="RING/U-box"/>
    <property type="match status" value="1"/>
</dbReference>
<feature type="region of interest" description="Disordered" evidence="9">
    <location>
        <begin position="1105"/>
        <end position="1146"/>
    </location>
</feature>
<feature type="region of interest" description="Disordered" evidence="9">
    <location>
        <begin position="858"/>
        <end position="959"/>
    </location>
</feature>
<keyword evidence="4 8" id="KW-0863">Zinc-finger</keyword>
<dbReference type="Gene3D" id="3.30.40.10">
    <property type="entry name" value="Zinc/RING finger domain, C3HC4 (zinc finger)"/>
    <property type="match status" value="1"/>
</dbReference>
<evidence type="ECO:0000259" key="11">
    <source>
        <dbReference type="PROSITE" id="PS50089"/>
    </source>
</evidence>
<keyword evidence="7 10" id="KW-0472">Membrane</keyword>
<dbReference type="Pfam" id="PF13639">
    <property type="entry name" value="zf-RING_2"/>
    <property type="match status" value="1"/>
</dbReference>
<feature type="compositionally biased region" description="Polar residues" evidence="9">
    <location>
        <begin position="881"/>
        <end position="890"/>
    </location>
</feature>
<keyword evidence="5" id="KW-0862">Zinc</keyword>
<evidence type="ECO:0000256" key="5">
    <source>
        <dbReference type="ARBA" id="ARBA00022833"/>
    </source>
</evidence>
<dbReference type="EMBL" id="IACT01001924">
    <property type="protein sequence ID" value="LAC21240.1"/>
    <property type="molecule type" value="mRNA"/>
</dbReference>
<keyword evidence="6 10" id="KW-1133">Transmembrane helix</keyword>
<dbReference type="PANTHER" id="PTHR46539">
    <property type="entry name" value="E3 UBIQUITIN-PROTEIN LIGASE ATL42"/>
    <property type="match status" value="1"/>
</dbReference>
<feature type="region of interest" description="Disordered" evidence="9">
    <location>
        <begin position="786"/>
        <end position="829"/>
    </location>
</feature>
<feature type="region of interest" description="Disordered" evidence="9">
    <location>
        <begin position="1269"/>
        <end position="1291"/>
    </location>
</feature>
<feature type="region of interest" description="Disordered" evidence="9">
    <location>
        <begin position="1237"/>
        <end position="1256"/>
    </location>
</feature>
<evidence type="ECO:0000256" key="2">
    <source>
        <dbReference type="ARBA" id="ARBA00022692"/>
    </source>
</evidence>
<accession>A0A6A7FSN4</accession>
<feature type="region of interest" description="Disordered" evidence="9">
    <location>
        <begin position="620"/>
        <end position="641"/>
    </location>
</feature>
<feature type="compositionally biased region" description="Low complexity" evidence="9">
    <location>
        <begin position="448"/>
        <end position="466"/>
    </location>
</feature>
<evidence type="ECO:0000256" key="3">
    <source>
        <dbReference type="ARBA" id="ARBA00022723"/>
    </source>
</evidence>
<feature type="compositionally biased region" description="Polar residues" evidence="9">
    <location>
        <begin position="1313"/>
        <end position="1347"/>
    </location>
</feature>
<evidence type="ECO:0000256" key="4">
    <source>
        <dbReference type="ARBA" id="ARBA00022771"/>
    </source>
</evidence>
<evidence type="ECO:0000256" key="8">
    <source>
        <dbReference type="PROSITE-ProRule" id="PRU00175"/>
    </source>
</evidence>
<proteinExistence type="evidence at transcript level"/>
<reference evidence="12" key="1">
    <citation type="submission" date="2017-11" db="EMBL/GenBank/DDBJ databases">
        <title>The sensing device of the deep-sea amphipod.</title>
        <authorList>
            <person name="Kobayashi H."/>
            <person name="Nagahama T."/>
            <person name="Arai W."/>
            <person name="Sasagawa Y."/>
            <person name="Umeda M."/>
            <person name="Hayashi T."/>
            <person name="Nikaido I."/>
            <person name="Watanabe H."/>
            <person name="Oguri K."/>
            <person name="Kitazato H."/>
            <person name="Fujioka K."/>
            <person name="Kido Y."/>
            <person name="Takami H."/>
        </authorList>
    </citation>
    <scope>NUCLEOTIDE SEQUENCE</scope>
    <source>
        <tissue evidence="12">Whole body</tissue>
    </source>
</reference>
<feature type="region of interest" description="Disordered" evidence="9">
    <location>
        <begin position="395"/>
        <end position="601"/>
    </location>
</feature>
<feature type="compositionally biased region" description="Basic and acidic residues" evidence="9">
    <location>
        <begin position="1245"/>
        <end position="1256"/>
    </location>
</feature>
<name>A0A6A7FSN4_9CRUS</name>
<evidence type="ECO:0000313" key="12">
    <source>
        <dbReference type="EMBL" id="LAC21240.1"/>
    </source>
</evidence>
<feature type="compositionally biased region" description="Basic and acidic residues" evidence="9">
    <location>
        <begin position="929"/>
        <end position="941"/>
    </location>
</feature>
<evidence type="ECO:0000256" key="7">
    <source>
        <dbReference type="ARBA" id="ARBA00023136"/>
    </source>
</evidence>
<feature type="region of interest" description="Disordered" evidence="9">
    <location>
        <begin position="1206"/>
        <end position="1228"/>
    </location>
</feature>
<dbReference type="PROSITE" id="PS50089">
    <property type="entry name" value="ZF_RING_2"/>
    <property type="match status" value="1"/>
</dbReference>
<organism evidence="12">
    <name type="scientific">Hirondellea gigas</name>
    <dbReference type="NCBI Taxonomy" id="1518452"/>
    <lineage>
        <taxon>Eukaryota</taxon>
        <taxon>Metazoa</taxon>
        <taxon>Ecdysozoa</taxon>
        <taxon>Arthropoda</taxon>
        <taxon>Crustacea</taxon>
        <taxon>Multicrustacea</taxon>
        <taxon>Malacostraca</taxon>
        <taxon>Eumalacostraca</taxon>
        <taxon>Peracarida</taxon>
        <taxon>Amphipoda</taxon>
        <taxon>Amphilochidea</taxon>
        <taxon>Lysianassida</taxon>
        <taxon>Lysianassidira</taxon>
        <taxon>Lysianassoidea</taxon>
        <taxon>Lysianassidae</taxon>
        <taxon>Hirondellea</taxon>
    </lineage>
</organism>
<dbReference type="GO" id="GO:0016020">
    <property type="term" value="C:membrane"/>
    <property type="evidence" value="ECO:0007669"/>
    <property type="project" value="UniProtKB-SubCell"/>
</dbReference>
<dbReference type="InterPro" id="IPR001841">
    <property type="entry name" value="Znf_RING"/>
</dbReference>
<feature type="compositionally biased region" description="Low complexity" evidence="9">
    <location>
        <begin position="479"/>
        <end position="551"/>
    </location>
</feature>
<feature type="compositionally biased region" description="Low complexity" evidence="9">
    <location>
        <begin position="395"/>
        <end position="408"/>
    </location>
</feature>
<evidence type="ECO:0000256" key="1">
    <source>
        <dbReference type="ARBA" id="ARBA00004370"/>
    </source>
</evidence>
<evidence type="ECO:0000256" key="10">
    <source>
        <dbReference type="SAM" id="Phobius"/>
    </source>
</evidence>
<sequence length="1366" mass="149812">MLQFVIQNQSLIIKLFVVTSYLILNVAVPTSASGIGGSIKYEAHTAMLATQLNFSYIERRDGEIVKSSTQEHGQYAFGNEGKAHGILILGIPTVVGDSGKKLFYEGFTNFSTLSPPVFNSKNELEKNGTNTAGWKKKVNIGCVEKFPTPPRDKPWVALISRETCPAKEDIRLALELNASAILIYWAGDYQRPEPLHPPLYTKNNRTTVVVYVDKEQYDRLSSALINGTVIVVNINRRHGSFRLADVNRTSVLFVSVSFIVLMVVSLAWLVFYYIQRFRYINAKDRLQKHLSNAAKKALSKIPVKNIKSGDKEISLEECCAICIEPYAVAEAVRVLPCKHEFHKMCVDPWLLNQRTCPMCKMDILKHYGYAMSGSDDSGLHVDSVSSLQADDPNYGINNINNIHNNTLNRPHHRNNNNNNNSGGGGGVSGGSANAADDSIPNFTSSTASNNDTVVVIDSDNSDSSSDSDSDQHRHRRCGNISRGSNSNNNNNNNINYLNSSNDSDVNFNNNVASSESSSNNNGNSNTISNNRSNNNSRSNNSSNSGSNNSRNNTDRTSSDIIDGSSVHSAYSTPTQNHRTVPSSAAPRPSSSNGSPPASAATGSFLRSVFDSAKSKVAMLGRESKTEASKLQQESPGKIRRNFSAKLGSLDKGKIVDMTGTAREGGYDSSGHGYAKRNFGLTDADLSDDLSHCSEQDLGRMSSSDRANILRAIESPTSFNGSFSSHRHKRNTSLDSLNHKSPKYEDMKQRPDLDLRKQYDIGCCDVDSVDSHEFTDALEDITPQATPKLKKSRFSKTKNLLKGEERRSRSSSGRSVDSEVNRPKSSYIGATGDLKDKLVMEHDDAVSCGSKVGLVLVHNPGNNNKKSLRICPPRVISGGQNGSRDNQSFNSHKGYLEGYKDDSTKDRNGLSNSDDSDEEQQKPKSGKQCHRQDSSQEIRSKALAESLASRRKTPVSSNKNILSQAKVTAVSNRRRSSKITPAIFRNHSVDDSVSDSYSRNETVGNRKCFKNSLDKSSTKVDIHKTCGIEENYSSFGRDSYRSSQSSAADLTSGYGGYSNADFFRHDYSYDPYLGSNAEYDPTLRDMRPSLSSGKIMVSNNAKTIAKNTISQPPAADVPSSSSRVRPSQSIPGLSSYANPPMKINQSDVDLTASHPSLHSSQGYVPSTCLSDYQIKHQTDLHDLKQRLVNLHNQTAFSNNINSDIVASNSSSSSMPKSRHGLQIQRKNSTLVPSNKIIRQSSAVESSTRDEEYSRKSSLDELSYRNTVFSSTNSSRYDSSLYPNRNNKDNSLNLKDFKNEIGFKGARSRKVSPSGIPNRNSGVISVTGTKTSRNLSANPNVPRSTSFDVNDSDTRKKSISSVQNVSHA</sequence>
<feature type="domain" description="RING-type" evidence="11">
    <location>
        <begin position="319"/>
        <end position="360"/>
    </location>
</feature>
<dbReference type="PANTHER" id="PTHR46539:SF23">
    <property type="entry name" value="RING-TYPE DOMAIN-CONTAINING PROTEIN"/>
    <property type="match status" value="1"/>
</dbReference>
<feature type="transmembrane region" description="Helical" evidence="10">
    <location>
        <begin position="251"/>
        <end position="274"/>
    </location>
</feature>
<dbReference type="Gene3D" id="3.50.30.30">
    <property type="match status" value="1"/>
</dbReference>
<evidence type="ECO:0000256" key="6">
    <source>
        <dbReference type="ARBA" id="ARBA00022989"/>
    </source>
</evidence>
<dbReference type="FunFam" id="3.30.40.10:FF:000009">
    <property type="entry name" value="E3 ubiquitin-protein ligase RNF130"/>
    <property type="match status" value="1"/>
</dbReference>
<dbReference type="InterPro" id="IPR013083">
    <property type="entry name" value="Znf_RING/FYVE/PHD"/>
</dbReference>
<feature type="compositionally biased region" description="Basic and acidic residues" evidence="9">
    <location>
        <begin position="741"/>
        <end position="750"/>
    </location>
</feature>